<evidence type="ECO:0000313" key="2">
    <source>
        <dbReference type="EMBL" id="MET3576133.1"/>
    </source>
</evidence>
<dbReference type="Gene3D" id="3.20.20.140">
    <property type="entry name" value="Metal-dependent hydrolases"/>
    <property type="match status" value="1"/>
</dbReference>
<proteinExistence type="predicted"/>
<dbReference type="PANTHER" id="PTHR22642:SF2">
    <property type="entry name" value="PROTEIN LONG AFTER FAR-RED 3"/>
    <property type="match status" value="1"/>
</dbReference>
<feature type="domain" description="Amidohydrolase 3" evidence="1">
    <location>
        <begin position="50"/>
        <end position="530"/>
    </location>
</feature>
<evidence type="ECO:0000259" key="1">
    <source>
        <dbReference type="Pfam" id="PF07969"/>
    </source>
</evidence>
<dbReference type="Pfam" id="PF07969">
    <property type="entry name" value="Amidohydro_3"/>
    <property type="match status" value="1"/>
</dbReference>
<reference evidence="2 3" key="1">
    <citation type="submission" date="2024-06" db="EMBL/GenBank/DDBJ databases">
        <title>Genomic Encyclopedia of Type Strains, Phase IV (KMG-IV): sequencing the most valuable type-strain genomes for metagenomic binning, comparative biology and taxonomic classification.</title>
        <authorList>
            <person name="Goeker M."/>
        </authorList>
    </citation>
    <scope>NUCLEOTIDE SEQUENCE [LARGE SCALE GENOMIC DNA]</scope>
    <source>
        <strain evidence="2 3">DSM 26128</strain>
    </source>
</reference>
<dbReference type="EMBL" id="JBEPLW010000016">
    <property type="protein sequence ID" value="MET3576133.1"/>
    <property type="molecule type" value="Genomic_DNA"/>
</dbReference>
<comment type="caution">
    <text evidence="2">The sequence shown here is derived from an EMBL/GenBank/DDBJ whole genome shotgun (WGS) entry which is preliminary data.</text>
</comment>
<dbReference type="InterPro" id="IPR013108">
    <property type="entry name" value="Amidohydro_3"/>
</dbReference>
<keyword evidence="3" id="KW-1185">Reference proteome</keyword>
<evidence type="ECO:0000313" key="3">
    <source>
        <dbReference type="Proteomes" id="UP001549099"/>
    </source>
</evidence>
<dbReference type="SUPFAM" id="SSF51338">
    <property type="entry name" value="Composite domain of metallo-dependent hydrolases"/>
    <property type="match status" value="1"/>
</dbReference>
<dbReference type="SUPFAM" id="SSF51556">
    <property type="entry name" value="Metallo-dependent hydrolases"/>
    <property type="match status" value="1"/>
</dbReference>
<dbReference type="Gene3D" id="2.30.40.10">
    <property type="entry name" value="Urease, subunit C, domain 1"/>
    <property type="match status" value="1"/>
</dbReference>
<dbReference type="InterPro" id="IPR032466">
    <property type="entry name" value="Metal_Hydrolase"/>
</dbReference>
<organism evidence="2 3">
    <name type="scientific">Bhargavaea ullalensis</name>
    <dbReference type="NCBI Taxonomy" id="1265685"/>
    <lineage>
        <taxon>Bacteria</taxon>
        <taxon>Bacillati</taxon>
        <taxon>Bacillota</taxon>
        <taxon>Bacilli</taxon>
        <taxon>Bacillales</taxon>
        <taxon>Caryophanaceae</taxon>
        <taxon>Bhargavaea</taxon>
    </lineage>
</organism>
<dbReference type="InterPro" id="IPR011059">
    <property type="entry name" value="Metal-dep_hydrolase_composite"/>
</dbReference>
<name>A0ABV2GCX4_9BACL</name>
<dbReference type="Gene3D" id="3.10.310.70">
    <property type="match status" value="1"/>
</dbReference>
<gene>
    <name evidence="2" type="ORF">ABID49_002048</name>
</gene>
<dbReference type="CDD" id="cd01300">
    <property type="entry name" value="YtcJ_like"/>
    <property type="match status" value="1"/>
</dbReference>
<protein>
    <submittedName>
        <fullName evidence="2">Amidohydrolase YtcJ</fullName>
    </submittedName>
</protein>
<dbReference type="InterPro" id="IPR033932">
    <property type="entry name" value="YtcJ-like"/>
</dbReference>
<dbReference type="PANTHER" id="PTHR22642">
    <property type="entry name" value="IMIDAZOLONEPROPIONASE"/>
    <property type="match status" value="1"/>
</dbReference>
<sequence>MKADIVFQNGEVITVNERDEVCEAVAVAGNRIVAVGSDKEMSDWIGPDTEVVNLGGKTLMPGIIDAHLHFVLYGLNQMNISCKQPEMDSVANVLKALQKRASETPAGEWVRAWGFNESAVSEERYPTREELDAVSAEHPIIIARTCSHIGIANSKALELAGIEAETPDPPGGIIERNPDGSLTGRLIENAYMAFNAAARYSTEELAQAMQLAQQQFFEKGITSVHEAGAFDEESYRMMQLASGDGDLKLRIYAMIGTLNDCRTFTLNMMESGVVTGTGNDRFKIGPAKLFLDGSSTGPTIATREGYTSDPDDHGILVYSDDEVYEVLGEAHRRGYQLTVHAQGDRAVEQYLDVIERALKEHPRKHRHRIEHAGVTPPDLQKRMKELGVIPIPNPPFPYEFGETYFQHYGERTEFMYPARDFLDLGIPCAAGSDAPVTTVEPMIGLHTAVNRKTAAGNDFGIRQRVSLLEAIRMYTYNAAYASFDEQKKGSLEAGKLADLIVLDRAILKEPAHRIKEARVEMTMIDGEKVFERKPSAVKG</sequence>
<dbReference type="RefSeq" id="WP_354197906.1">
    <property type="nucleotide sequence ID" value="NZ_JBEPLW010000016.1"/>
</dbReference>
<dbReference type="Proteomes" id="UP001549099">
    <property type="component" value="Unassembled WGS sequence"/>
</dbReference>
<accession>A0ABV2GCX4</accession>